<feature type="transmembrane region" description="Helical" evidence="2">
    <location>
        <begin position="553"/>
        <end position="577"/>
    </location>
</feature>
<keyword evidence="2" id="KW-0812">Transmembrane</keyword>
<evidence type="ECO:0000256" key="1">
    <source>
        <dbReference type="SAM" id="MobiDB-lite"/>
    </source>
</evidence>
<feature type="compositionally biased region" description="Polar residues" evidence="1">
    <location>
        <begin position="124"/>
        <end position="140"/>
    </location>
</feature>
<dbReference type="Proteomes" id="UP000193642">
    <property type="component" value="Unassembled WGS sequence"/>
</dbReference>
<accession>A0A1Y2CPL6</accession>
<organism evidence="3 4">
    <name type="scientific">Rhizoclosmatium globosum</name>
    <dbReference type="NCBI Taxonomy" id="329046"/>
    <lineage>
        <taxon>Eukaryota</taxon>
        <taxon>Fungi</taxon>
        <taxon>Fungi incertae sedis</taxon>
        <taxon>Chytridiomycota</taxon>
        <taxon>Chytridiomycota incertae sedis</taxon>
        <taxon>Chytridiomycetes</taxon>
        <taxon>Chytridiales</taxon>
        <taxon>Chytriomycetaceae</taxon>
        <taxon>Rhizoclosmatium</taxon>
    </lineage>
</organism>
<name>A0A1Y2CPL6_9FUNG</name>
<feature type="compositionally biased region" description="Polar residues" evidence="1">
    <location>
        <begin position="56"/>
        <end position="78"/>
    </location>
</feature>
<feature type="region of interest" description="Disordered" evidence="1">
    <location>
        <begin position="99"/>
        <end position="143"/>
    </location>
</feature>
<keyword evidence="2" id="KW-0472">Membrane</keyword>
<feature type="transmembrane region" description="Helical" evidence="2">
    <location>
        <begin position="607"/>
        <end position="633"/>
    </location>
</feature>
<keyword evidence="2" id="KW-1133">Transmembrane helix</keyword>
<dbReference type="AlphaFoldDB" id="A0A1Y2CPL6"/>
<gene>
    <name evidence="3" type="ORF">BCR33DRAFT_714054</name>
</gene>
<feature type="transmembrane region" description="Helical" evidence="2">
    <location>
        <begin position="524"/>
        <end position="541"/>
    </location>
</feature>
<dbReference type="EMBL" id="MCGO01000010">
    <property type="protein sequence ID" value="ORY48961.1"/>
    <property type="molecule type" value="Genomic_DNA"/>
</dbReference>
<feature type="region of interest" description="Disordered" evidence="1">
    <location>
        <begin position="201"/>
        <end position="221"/>
    </location>
</feature>
<reference evidence="3 4" key="1">
    <citation type="submission" date="2016-07" db="EMBL/GenBank/DDBJ databases">
        <title>Pervasive Adenine N6-methylation of Active Genes in Fungi.</title>
        <authorList>
            <consortium name="DOE Joint Genome Institute"/>
            <person name="Mondo S.J."/>
            <person name="Dannebaum R.O."/>
            <person name="Kuo R.C."/>
            <person name="Labutti K."/>
            <person name="Haridas S."/>
            <person name="Kuo A."/>
            <person name="Salamov A."/>
            <person name="Ahrendt S.R."/>
            <person name="Lipzen A."/>
            <person name="Sullivan W."/>
            <person name="Andreopoulos W.B."/>
            <person name="Clum A."/>
            <person name="Lindquist E."/>
            <person name="Daum C."/>
            <person name="Ramamoorthy G.K."/>
            <person name="Gryganskyi A."/>
            <person name="Culley D."/>
            <person name="Magnuson J.K."/>
            <person name="James T.Y."/>
            <person name="O'Malley M.A."/>
            <person name="Stajich J.E."/>
            <person name="Spatafora J.W."/>
            <person name="Visel A."/>
            <person name="Grigoriev I.V."/>
        </authorList>
    </citation>
    <scope>NUCLEOTIDE SEQUENCE [LARGE SCALE GENOMIC DNA]</scope>
    <source>
        <strain evidence="3 4">JEL800</strain>
    </source>
</reference>
<evidence type="ECO:0000256" key="2">
    <source>
        <dbReference type="SAM" id="Phobius"/>
    </source>
</evidence>
<proteinExistence type="predicted"/>
<evidence type="ECO:0000313" key="4">
    <source>
        <dbReference type="Proteomes" id="UP000193642"/>
    </source>
</evidence>
<evidence type="ECO:0000313" key="3">
    <source>
        <dbReference type="EMBL" id="ORY48961.1"/>
    </source>
</evidence>
<comment type="caution">
    <text evidence="3">The sequence shown here is derived from an EMBL/GenBank/DDBJ whole genome shotgun (WGS) entry which is preliminary data.</text>
</comment>
<sequence length="671" mass="73393">MQQPHNNHTSAFRPFRKDSSIIDHGSDIIKAYREKPVPAPSSLSSSYFDRNIELQTFSSSNKSPHASTPSNGTGTHSNSSHHVRYSFANTFQERKDGSFVTLPNRSSSAQSTESAQTISLPDLQKTSLIPQRPSQVSKGTQEPRISGVVVKEEPAENEETSFGIFRLVSSTVGSLLGVTVVSPKADVASAAEAVLISPTPRKSTKYRQPVPTVKPKGPRRPRSIIKKQDEASNTLKIVQGPFRGAETRKLPSHVEMANRVTEVHLNTPEDAITDETLEETPPRLELPRAIQSFESIHQFHEETTSTFGSGSDSFPLSTHTVERSKSVWDQFYDLYDLGYNVQVIPGETPMFSVSSGDPQQRPILVKTSQDLSQEKLETEDSNFLVADRNSSTRFEEEETSSSKRASNNFKLATTEAQIARTTVFHPDETVINVNTLTSTLHRPSKMPSIHQSKLFQTSIVLLFLHGIEAILSLTSVSDYESAFASNNTLHGTDNALLPIDPFVGSPGIPKPTDPSLQNTQTTTAAVLAGLALVFLLMQIITTRSRSGETNRKFIGAWVVGGIVAGFASVVVSGMVAFGNEDGTDMRSRSCRWSGDGFGVVCKKIEALVAFGMIAGLGWMMGAVLGFLVLWGVWKLVFLSSKQWGEASFCSFFGIKQQLPPRNLRQVIAASN</sequence>
<feature type="region of interest" description="Disordered" evidence="1">
    <location>
        <begin position="388"/>
        <end position="407"/>
    </location>
</feature>
<feature type="compositionally biased region" description="Low complexity" evidence="1">
    <location>
        <begin position="106"/>
        <end position="119"/>
    </location>
</feature>
<keyword evidence="4" id="KW-1185">Reference proteome</keyword>
<protein>
    <submittedName>
        <fullName evidence="3">Uncharacterized protein</fullName>
    </submittedName>
</protein>
<feature type="region of interest" description="Disordered" evidence="1">
    <location>
        <begin position="56"/>
        <end position="81"/>
    </location>
</feature>